<sequence length="103" mass="11861">MRTKCLMNVVKFNHYLISIKIWGSISGIRNRWIVLLVAGSSLSTCRITRLPSRLIFTLTHSESPIFINMLSFTGPFGLKNYPYILIIFKICDCSSYAYSNYQL</sequence>
<dbReference type="EMBL" id="REGN01012605">
    <property type="protein sequence ID" value="RMZ95080.1"/>
    <property type="molecule type" value="Genomic_DNA"/>
</dbReference>
<name>A0A3M7P8I6_BRAPC</name>
<feature type="non-terminal residue" evidence="1">
    <location>
        <position position="103"/>
    </location>
</feature>
<organism evidence="1 2">
    <name type="scientific">Brachionus plicatilis</name>
    <name type="common">Marine rotifer</name>
    <name type="synonym">Brachionus muelleri</name>
    <dbReference type="NCBI Taxonomy" id="10195"/>
    <lineage>
        <taxon>Eukaryota</taxon>
        <taxon>Metazoa</taxon>
        <taxon>Spiralia</taxon>
        <taxon>Gnathifera</taxon>
        <taxon>Rotifera</taxon>
        <taxon>Eurotatoria</taxon>
        <taxon>Monogononta</taxon>
        <taxon>Pseudotrocha</taxon>
        <taxon>Ploima</taxon>
        <taxon>Brachionidae</taxon>
        <taxon>Brachionus</taxon>
    </lineage>
</organism>
<proteinExistence type="predicted"/>
<evidence type="ECO:0000313" key="1">
    <source>
        <dbReference type="EMBL" id="RMZ95080.1"/>
    </source>
</evidence>
<evidence type="ECO:0000313" key="2">
    <source>
        <dbReference type="Proteomes" id="UP000276133"/>
    </source>
</evidence>
<comment type="caution">
    <text evidence="1">The sequence shown here is derived from an EMBL/GenBank/DDBJ whole genome shotgun (WGS) entry which is preliminary data.</text>
</comment>
<keyword evidence="2" id="KW-1185">Reference proteome</keyword>
<protein>
    <submittedName>
        <fullName evidence="1">Uncharacterized protein</fullName>
    </submittedName>
</protein>
<gene>
    <name evidence="1" type="ORF">BpHYR1_007708</name>
</gene>
<accession>A0A3M7P8I6</accession>
<reference evidence="1 2" key="1">
    <citation type="journal article" date="2018" name="Sci. Rep.">
        <title>Genomic signatures of local adaptation to the degree of environmental predictability in rotifers.</title>
        <authorList>
            <person name="Franch-Gras L."/>
            <person name="Hahn C."/>
            <person name="Garcia-Roger E.M."/>
            <person name="Carmona M.J."/>
            <person name="Serra M."/>
            <person name="Gomez A."/>
        </authorList>
    </citation>
    <scope>NUCLEOTIDE SEQUENCE [LARGE SCALE GENOMIC DNA]</scope>
    <source>
        <strain evidence="1">HYR1</strain>
    </source>
</reference>
<dbReference type="Proteomes" id="UP000276133">
    <property type="component" value="Unassembled WGS sequence"/>
</dbReference>
<dbReference type="AlphaFoldDB" id="A0A3M7P8I6"/>